<comment type="pathway">
    <text evidence="1">Carbohydrate metabolism; tricarboxylic acid cycle; isocitrate from oxaloacetate: step 1/2.</text>
</comment>
<keyword evidence="3" id="KW-0816">Tricarboxylic acid cycle</keyword>
<dbReference type="PIRSF" id="PIRSF001369">
    <property type="entry name" value="Citrate_synth"/>
    <property type="match status" value="1"/>
</dbReference>
<dbReference type="InterPro" id="IPR016142">
    <property type="entry name" value="Citrate_synth-like_lrg_a-sub"/>
</dbReference>
<keyword evidence="11" id="KW-1185">Reference proteome</keyword>
<dbReference type="RefSeq" id="WP_013182532.1">
    <property type="nucleotide sequence ID" value="NC_014225.1"/>
</dbReference>
<organism evidence="10 11">
    <name type="scientific">Waddlia chondrophila (strain ATCC VR-1470 / WSU 86-1044)</name>
    <dbReference type="NCBI Taxonomy" id="716544"/>
    <lineage>
        <taxon>Bacteria</taxon>
        <taxon>Pseudomonadati</taxon>
        <taxon>Chlamydiota</taxon>
        <taxon>Chlamydiia</taxon>
        <taxon>Parachlamydiales</taxon>
        <taxon>Waddliaceae</taxon>
        <taxon>Waddlia</taxon>
    </lineage>
</organism>
<evidence type="ECO:0000256" key="5">
    <source>
        <dbReference type="ARBA" id="ARBA00049052"/>
    </source>
</evidence>
<evidence type="ECO:0000313" key="11">
    <source>
        <dbReference type="Proteomes" id="UP000001505"/>
    </source>
</evidence>
<dbReference type="STRING" id="716544.wcw_1475"/>
<dbReference type="Gene3D" id="1.10.230.10">
    <property type="entry name" value="Cytochrome P450-Terp, domain 2"/>
    <property type="match status" value="1"/>
</dbReference>
<evidence type="ECO:0000256" key="4">
    <source>
        <dbReference type="ARBA" id="ARBA00022679"/>
    </source>
</evidence>
<sequence>MVETKTKQKSGGLAGIIAGDSSICLCGAKEESLLYRGYPIEELAQNGGFEETAWLLLRGKLPNDKELTGYKQKLRALRELPDTLKKILEQLPKQCNMMDVMRTGCSALGNIEPETGKSDLFQVADRLIACFGSMLLYWYHFHQSGKRIPLETGEDTLAGHILHLILQKEPSDLHRKCMDCSLILYAEHEFNASTFTVRTIASTLSDFYSCICGGIGALRGPLHGGANELALSLIQQFDSPKAAEQGIREALSKKERIMGFGHRVYTTKDPRSPIIKGWAYKLGQETEMAQWFPVAECIEKMMWAEKRLFPNLDFYSALAYHFMGVPTPMFTPLFVMSRISGWSAHLLEQRANNKLIRPLSNYIGPEKKTWTPLLNR</sequence>
<evidence type="ECO:0000256" key="6">
    <source>
        <dbReference type="ARBA" id="ARBA00049288"/>
    </source>
</evidence>
<dbReference type="GO" id="GO:0050440">
    <property type="term" value="F:2-methylcitrate synthase activity"/>
    <property type="evidence" value="ECO:0007669"/>
    <property type="project" value="UniProtKB-EC"/>
</dbReference>
<dbReference type="eggNOG" id="COG0372">
    <property type="taxonomic scope" value="Bacteria"/>
</dbReference>
<dbReference type="InterPro" id="IPR002020">
    <property type="entry name" value="Citrate_synthase"/>
</dbReference>
<evidence type="ECO:0000313" key="10">
    <source>
        <dbReference type="EMBL" id="ADI38824.1"/>
    </source>
</evidence>
<dbReference type="PANTHER" id="PTHR11739">
    <property type="entry name" value="CITRATE SYNTHASE"/>
    <property type="match status" value="1"/>
</dbReference>
<dbReference type="EMBL" id="CP001928">
    <property type="protein sequence ID" value="ADI38824.1"/>
    <property type="molecule type" value="Genomic_DNA"/>
</dbReference>
<dbReference type="InterPro" id="IPR011278">
    <property type="entry name" value="2-MeCitrate/Citrate_synth_II"/>
</dbReference>
<feature type="active site" evidence="8">
    <location>
        <position position="262"/>
    </location>
</feature>
<reference evidence="10 11" key="1">
    <citation type="journal article" date="2010" name="PLoS ONE">
        <title>The Waddlia genome: a window into chlamydial biology.</title>
        <authorList>
            <person name="Bertelli C."/>
            <person name="Collyn F."/>
            <person name="Croxatto A."/>
            <person name="Ruckert C."/>
            <person name="Polkinghorne A."/>
            <person name="Kebbi-Beghdadi C."/>
            <person name="Goesmann A."/>
            <person name="Vaughan L."/>
            <person name="Greub G."/>
        </authorList>
    </citation>
    <scope>NUCLEOTIDE SEQUENCE [LARGE SCALE GENOMIC DNA]</scope>
    <source>
        <strain evidence="11">ATCC VR-1470 / WSU 86-1044</strain>
    </source>
</reference>
<dbReference type="Pfam" id="PF00285">
    <property type="entry name" value="Citrate_synt"/>
    <property type="match status" value="1"/>
</dbReference>
<dbReference type="KEGG" id="wch:wcw_1475"/>
<gene>
    <name evidence="10" type="primary">prpC</name>
    <name evidence="10" type="ordered locus">wcw_1475</name>
</gene>
<dbReference type="NCBIfam" id="TIGR01800">
    <property type="entry name" value="cit_synth_II"/>
    <property type="match status" value="1"/>
</dbReference>
<keyword evidence="4 7" id="KW-0808">Transferase</keyword>
<dbReference type="GO" id="GO:0005737">
    <property type="term" value="C:cytoplasm"/>
    <property type="evidence" value="ECO:0007669"/>
    <property type="project" value="InterPro"/>
</dbReference>
<dbReference type="GO" id="GO:0036440">
    <property type="term" value="F:citrate synthase activity"/>
    <property type="evidence" value="ECO:0007669"/>
    <property type="project" value="UniProtKB-EC"/>
</dbReference>
<evidence type="ECO:0000256" key="7">
    <source>
        <dbReference type="PIRNR" id="PIRNR001369"/>
    </source>
</evidence>
<evidence type="ECO:0000256" key="1">
    <source>
        <dbReference type="ARBA" id="ARBA00004751"/>
    </source>
</evidence>
<dbReference type="OrthoDB" id="9800864at2"/>
<dbReference type="PROSITE" id="PS00480">
    <property type="entry name" value="CITRATE_SYNTHASE"/>
    <property type="match status" value="1"/>
</dbReference>
<dbReference type="SUPFAM" id="SSF48256">
    <property type="entry name" value="Citrate synthase"/>
    <property type="match status" value="1"/>
</dbReference>
<dbReference type="InterPro" id="IPR019810">
    <property type="entry name" value="Citrate_synthase_AS"/>
</dbReference>
<evidence type="ECO:0000256" key="8">
    <source>
        <dbReference type="PIRSR" id="PIRSR001369-1"/>
    </source>
</evidence>
<dbReference type="GO" id="GO:0005975">
    <property type="term" value="P:carbohydrate metabolic process"/>
    <property type="evidence" value="ECO:0007669"/>
    <property type="project" value="TreeGrafter"/>
</dbReference>
<dbReference type="GO" id="GO:0019679">
    <property type="term" value="P:propionate metabolic process, methylcitrate cycle"/>
    <property type="evidence" value="ECO:0007669"/>
    <property type="project" value="TreeGrafter"/>
</dbReference>
<name>D6YRX9_WADCW</name>
<dbReference type="PANTHER" id="PTHR11739:SF25">
    <property type="entry name" value="CITRATE SYNTHASE-RELATED PROTEIN DDB_G0287281"/>
    <property type="match status" value="1"/>
</dbReference>
<dbReference type="PRINTS" id="PR00143">
    <property type="entry name" value="CITRTSNTHASE"/>
</dbReference>
<evidence type="ECO:0000256" key="2">
    <source>
        <dbReference type="ARBA" id="ARBA00010566"/>
    </source>
</evidence>
<dbReference type="GO" id="GO:0006099">
    <property type="term" value="P:tricarboxylic acid cycle"/>
    <property type="evidence" value="ECO:0007669"/>
    <property type="project" value="UniProtKB-UniPathway"/>
</dbReference>
<keyword evidence="10" id="KW-0012">Acyltransferase</keyword>
<evidence type="ECO:0000256" key="9">
    <source>
        <dbReference type="RuleBase" id="RU003406"/>
    </source>
</evidence>
<dbReference type="FunFam" id="1.10.230.10:FF:000003">
    <property type="entry name" value="Citrate synthase"/>
    <property type="match status" value="1"/>
</dbReference>
<dbReference type="InterPro" id="IPR024176">
    <property type="entry name" value="Citrate_synthase_bac-typ"/>
</dbReference>
<dbReference type="HOGENOM" id="CLU_025068_2_1_0"/>
<protein>
    <recommendedName>
        <fullName evidence="7">Citrate synthase</fullName>
    </recommendedName>
</protein>
<dbReference type="Gene3D" id="1.10.580.10">
    <property type="entry name" value="Citrate Synthase, domain 1"/>
    <property type="match status" value="1"/>
</dbReference>
<comment type="catalytic activity">
    <reaction evidence="6">
        <text>oxaloacetate + acetyl-CoA + H2O = citrate + CoA + H(+)</text>
        <dbReference type="Rhea" id="RHEA:16845"/>
        <dbReference type="ChEBI" id="CHEBI:15377"/>
        <dbReference type="ChEBI" id="CHEBI:15378"/>
        <dbReference type="ChEBI" id="CHEBI:16452"/>
        <dbReference type="ChEBI" id="CHEBI:16947"/>
        <dbReference type="ChEBI" id="CHEBI:57287"/>
        <dbReference type="ChEBI" id="CHEBI:57288"/>
        <dbReference type="EC" id="2.3.3.16"/>
    </reaction>
</comment>
<dbReference type="InterPro" id="IPR036969">
    <property type="entry name" value="Citrate_synthase_sf"/>
</dbReference>
<comment type="similarity">
    <text evidence="2 7 9">Belongs to the citrate synthase family.</text>
</comment>
<comment type="catalytic activity">
    <reaction evidence="5">
        <text>propanoyl-CoA + oxaloacetate + H2O = (2S,3S)-2-methylcitrate + CoA + H(+)</text>
        <dbReference type="Rhea" id="RHEA:23780"/>
        <dbReference type="ChEBI" id="CHEBI:15377"/>
        <dbReference type="ChEBI" id="CHEBI:15378"/>
        <dbReference type="ChEBI" id="CHEBI:16452"/>
        <dbReference type="ChEBI" id="CHEBI:57287"/>
        <dbReference type="ChEBI" id="CHEBI:57392"/>
        <dbReference type="ChEBI" id="CHEBI:58853"/>
        <dbReference type="EC" id="2.3.3.5"/>
    </reaction>
</comment>
<dbReference type="Proteomes" id="UP000001505">
    <property type="component" value="Chromosome"/>
</dbReference>
<accession>D6YRX9</accession>
<dbReference type="InterPro" id="IPR016143">
    <property type="entry name" value="Citrate_synth-like_sm_a-sub"/>
</dbReference>
<proteinExistence type="inferred from homology"/>
<evidence type="ECO:0000256" key="3">
    <source>
        <dbReference type="ARBA" id="ARBA00022532"/>
    </source>
</evidence>
<feature type="active site" evidence="8">
    <location>
        <position position="313"/>
    </location>
</feature>
<dbReference type="UniPathway" id="UPA00223"/>
<dbReference type="AlphaFoldDB" id="D6YRX9"/>